<dbReference type="SUPFAM" id="SSF52172">
    <property type="entry name" value="CheY-like"/>
    <property type="match status" value="1"/>
</dbReference>
<dbReference type="SMART" id="SM00448">
    <property type="entry name" value="REC"/>
    <property type="match status" value="1"/>
</dbReference>
<evidence type="ECO:0000256" key="1">
    <source>
        <dbReference type="ARBA" id="ARBA00000085"/>
    </source>
</evidence>
<dbReference type="SMART" id="SM00388">
    <property type="entry name" value="HisKA"/>
    <property type="match status" value="1"/>
</dbReference>
<dbReference type="PANTHER" id="PTHR43711">
    <property type="entry name" value="TWO-COMPONENT HISTIDINE KINASE"/>
    <property type="match status" value="1"/>
</dbReference>
<dbReference type="Pfam" id="PF00072">
    <property type="entry name" value="Response_reg"/>
    <property type="match status" value="1"/>
</dbReference>
<dbReference type="Gene3D" id="1.10.287.130">
    <property type="match status" value="1"/>
</dbReference>
<dbReference type="Gene3D" id="3.30.565.10">
    <property type="entry name" value="Histidine kinase-like ATPase, C-terminal domain"/>
    <property type="match status" value="1"/>
</dbReference>
<dbReference type="EMBL" id="JAGGKQ010000002">
    <property type="protein sequence ID" value="MBP1921273.1"/>
    <property type="molecule type" value="Genomic_DNA"/>
</dbReference>
<dbReference type="SMART" id="SM00086">
    <property type="entry name" value="PAC"/>
    <property type="match status" value="2"/>
</dbReference>
<feature type="domain" description="Response regulatory" evidence="8">
    <location>
        <begin position="9"/>
        <end position="125"/>
    </location>
</feature>
<organism evidence="11 12">
    <name type="scientific">Halorubrum alkaliphilum</name>
    <dbReference type="NCBI Taxonomy" id="261290"/>
    <lineage>
        <taxon>Archaea</taxon>
        <taxon>Methanobacteriati</taxon>
        <taxon>Methanobacteriota</taxon>
        <taxon>Stenosarchaea group</taxon>
        <taxon>Halobacteria</taxon>
        <taxon>Halobacteriales</taxon>
        <taxon>Haloferacaceae</taxon>
        <taxon>Halorubrum</taxon>
    </lineage>
</organism>
<dbReference type="CDD" id="cd00130">
    <property type="entry name" value="PAS"/>
    <property type="match status" value="2"/>
</dbReference>
<dbReference type="PROSITE" id="PS50109">
    <property type="entry name" value="HIS_KIN"/>
    <property type="match status" value="1"/>
</dbReference>
<comment type="caution">
    <text evidence="11">The sequence shown here is derived from an EMBL/GenBank/DDBJ whole genome shotgun (WGS) entry which is preliminary data.</text>
</comment>
<dbReference type="PANTHER" id="PTHR43711:SF1">
    <property type="entry name" value="HISTIDINE KINASE 1"/>
    <property type="match status" value="1"/>
</dbReference>
<evidence type="ECO:0000313" key="11">
    <source>
        <dbReference type="EMBL" id="MBP1921273.1"/>
    </source>
</evidence>
<keyword evidence="3" id="KW-0808">Transferase</keyword>
<feature type="domain" description="Histidine kinase" evidence="7">
    <location>
        <begin position="740"/>
        <end position="929"/>
    </location>
</feature>
<dbReference type="InterPro" id="IPR003594">
    <property type="entry name" value="HATPase_dom"/>
</dbReference>
<dbReference type="EC" id="2.7.13.3" evidence="2"/>
<dbReference type="SMART" id="SM00065">
    <property type="entry name" value="GAF"/>
    <property type="match status" value="2"/>
</dbReference>
<dbReference type="PROSITE" id="PS50110">
    <property type="entry name" value="RESPONSE_REGULATORY"/>
    <property type="match status" value="1"/>
</dbReference>
<dbReference type="Pfam" id="PF08447">
    <property type="entry name" value="PAS_3"/>
    <property type="match status" value="1"/>
</dbReference>
<keyword evidence="6" id="KW-0597">Phosphoprotein</keyword>
<dbReference type="InterPro" id="IPR003661">
    <property type="entry name" value="HisK_dim/P_dom"/>
</dbReference>
<dbReference type="Gene3D" id="3.30.450.20">
    <property type="entry name" value="PAS domain"/>
    <property type="match status" value="2"/>
</dbReference>
<feature type="domain" description="PAC" evidence="10">
    <location>
        <begin position="355"/>
        <end position="405"/>
    </location>
</feature>
<keyword evidence="5" id="KW-0902">Two-component regulatory system</keyword>
<dbReference type="InterPro" id="IPR001789">
    <property type="entry name" value="Sig_transdc_resp-reg_receiver"/>
</dbReference>
<evidence type="ECO:0000259" key="10">
    <source>
        <dbReference type="PROSITE" id="PS50113"/>
    </source>
</evidence>
<dbReference type="SUPFAM" id="SSF47384">
    <property type="entry name" value="Homodimeric domain of signal transducing histidine kinase"/>
    <property type="match status" value="1"/>
</dbReference>
<evidence type="ECO:0000259" key="9">
    <source>
        <dbReference type="PROSITE" id="PS50112"/>
    </source>
</evidence>
<proteinExistence type="predicted"/>
<dbReference type="OrthoDB" id="342253at2157"/>
<dbReference type="Gene3D" id="3.40.50.2300">
    <property type="match status" value="1"/>
</dbReference>
<evidence type="ECO:0000256" key="4">
    <source>
        <dbReference type="ARBA" id="ARBA00022777"/>
    </source>
</evidence>
<dbReference type="Proteomes" id="UP000823588">
    <property type="component" value="Unassembled WGS sequence"/>
</dbReference>
<dbReference type="SMART" id="SM00387">
    <property type="entry name" value="HATPase_c"/>
    <property type="match status" value="1"/>
</dbReference>
<dbReference type="SUPFAM" id="SSF55785">
    <property type="entry name" value="PYP-like sensor domain (PAS domain)"/>
    <property type="match status" value="2"/>
</dbReference>
<name>A0A8T4GB00_9EURY</name>
<dbReference type="InterPro" id="IPR050736">
    <property type="entry name" value="Sensor_HK_Regulatory"/>
</dbReference>
<dbReference type="InterPro" id="IPR036097">
    <property type="entry name" value="HisK_dim/P_sf"/>
</dbReference>
<reference evidence="11" key="1">
    <citation type="submission" date="2021-03" db="EMBL/GenBank/DDBJ databases">
        <title>Genomic Encyclopedia of Type Strains, Phase IV (KMG-IV): sequencing the most valuable type-strain genomes for metagenomic binning, comparative biology and taxonomic classification.</title>
        <authorList>
            <person name="Goeker M."/>
        </authorList>
    </citation>
    <scope>NUCLEOTIDE SEQUENCE</scope>
    <source>
        <strain evidence="11">DSM 23564</strain>
    </source>
</reference>
<accession>A0A8T4GB00</accession>
<sequence length="942" mass="103524">MSETDDPIRVLHVDDDPSLAEIVATYLEREDDRIDVHVEADAEDGLEAVDREAFDCVVSDHEMPGRTGIEFLRAVREAYPDLPFLLFTGRGSESVAGEAISAGVTDYLQKGTGTEQYELLANRVLNAVESTRARRMLTERTQRLETLISTLPGLIYRCRNEEGWPMETVEGEVEELTGYSAGALERNEVTWGDDLVYSADRGPIREAIEDALADADSFEITYRIVSADGTTKWVWERGRSVAGESGETGEADEAEGSGDPVAIEGFITEITGRKERAERLERTTARLEALFENSPDMINVHDAEGRILEVNPRLCTETGYDADVLTDMRVWEIDETIDPDEARAIWDGMDVGDRLEIDGRYRRRDGSTFPVRVHARRLDIDGGDRFLVSSRDVSERRERDDKLTQLRERTRELNYTRTVAETARSANDAADEIIGAPLSGVHLVNDDGTRLEPIAVVDAVPETFDELPSYDESAPPGTRANLAWNVFRNGEPIHIDDVQASDLLSEATPASSVVLHPIGEHGLFIISSPEANAFTDTDVLLVEILANYLEAAIDRVTREETLRTRQDRLERLHDATRELVRAESRREVAERVVDAGESVLGFAVTVVRLRDPETGELVPPSVSAADDNPADHGTDALARAAFETGEIRVYDDLDSIEMDETNAQNTGLRSLMVLPVGSHGVISFGEPTPGAFDATDELLGRLLATATETALDERERQRELRRSRDELKRRNDRLAEFTDVVSHDLRNPLTVAQGQLTLAREECESDRLDAVAEAHDRMDALIEDLLTLSREGDDIGTLEPVDLASVVEACWGTVAGTDEATLVVDLDRTVRADRSRLRQLFENLLGNAVEHAGPDVTVTVGDLPDGFYVADDGSGIPEADREDVFDAGYTTATDGTGFGLSIAKRVAEAHGWAIRAGGGADADGARFEVIGVGFDGSDPSHD</sequence>
<dbReference type="CDD" id="cd00156">
    <property type="entry name" value="REC"/>
    <property type="match status" value="1"/>
</dbReference>
<evidence type="ECO:0000256" key="3">
    <source>
        <dbReference type="ARBA" id="ARBA00022679"/>
    </source>
</evidence>
<keyword evidence="12" id="KW-1185">Reference proteome</keyword>
<dbReference type="GO" id="GO:0000155">
    <property type="term" value="F:phosphorelay sensor kinase activity"/>
    <property type="evidence" value="ECO:0007669"/>
    <property type="project" value="InterPro"/>
</dbReference>
<evidence type="ECO:0000259" key="7">
    <source>
        <dbReference type="PROSITE" id="PS50109"/>
    </source>
</evidence>
<dbReference type="SMART" id="SM00091">
    <property type="entry name" value="PAS"/>
    <property type="match status" value="2"/>
</dbReference>
<dbReference type="SUPFAM" id="SSF55874">
    <property type="entry name" value="ATPase domain of HSP90 chaperone/DNA topoisomerase II/histidine kinase"/>
    <property type="match status" value="1"/>
</dbReference>
<dbReference type="RefSeq" id="WP_209482661.1">
    <property type="nucleotide sequence ID" value="NZ_JAGGKQ010000002.1"/>
</dbReference>
<dbReference type="Pfam" id="PF02518">
    <property type="entry name" value="HATPase_c"/>
    <property type="match status" value="1"/>
</dbReference>
<dbReference type="InterPro" id="IPR035965">
    <property type="entry name" value="PAS-like_dom_sf"/>
</dbReference>
<dbReference type="SUPFAM" id="SSF55781">
    <property type="entry name" value="GAF domain-like"/>
    <property type="match status" value="2"/>
</dbReference>
<evidence type="ECO:0000256" key="6">
    <source>
        <dbReference type="PROSITE-ProRule" id="PRU00169"/>
    </source>
</evidence>
<dbReference type="NCBIfam" id="TIGR00229">
    <property type="entry name" value="sensory_box"/>
    <property type="match status" value="1"/>
</dbReference>
<evidence type="ECO:0000313" key="12">
    <source>
        <dbReference type="Proteomes" id="UP000823588"/>
    </source>
</evidence>
<dbReference type="InterPro" id="IPR001610">
    <property type="entry name" value="PAC"/>
</dbReference>
<dbReference type="InterPro" id="IPR029016">
    <property type="entry name" value="GAF-like_dom_sf"/>
</dbReference>
<feature type="domain" description="PAC" evidence="10">
    <location>
        <begin position="218"/>
        <end position="282"/>
    </location>
</feature>
<dbReference type="InterPro" id="IPR013655">
    <property type="entry name" value="PAS_fold_3"/>
</dbReference>
<gene>
    <name evidence="11" type="ORF">J2751_000262</name>
</gene>
<evidence type="ECO:0000256" key="2">
    <source>
        <dbReference type="ARBA" id="ARBA00012438"/>
    </source>
</evidence>
<dbReference type="PROSITE" id="PS50113">
    <property type="entry name" value="PAC"/>
    <property type="match status" value="2"/>
</dbReference>
<evidence type="ECO:0000259" key="8">
    <source>
        <dbReference type="PROSITE" id="PS50110"/>
    </source>
</evidence>
<dbReference type="InterPro" id="IPR036890">
    <property type="entry name" value="HATPase_C_sf"/>
</dbReference>
<dbReference type="InterPro" id="IPR011006">
    <property type="entry name" value="CheY-like_superfamily"/>
</dbReference>
<keyword evidence="4" id="KW-0418">Kinase</keyword>
<dbReference type="CDD" id="cd00082">
    <property type="entry name" value="HisKA"/>
    <property type="match status" value="1"/>
</dbReference>
<comment type="catalytic activity">
    <reaction evidence="1">
        <text>ATP + protein L-histidine = ADP + protein N-phospho-L-histidine.</text>
        <dbReference type="EC" id="2.7.13.3"/>
    </reaction>
</comment>
<feature type="domain" description="PAS" evidence="9">
    <location>
        <begin position="283"/>
        <end position="341"/>
    </location>
</feature>
<dbReference type="Pfam" id="PF13426">
    <property type="entry name" value="PAS_9"/>
    <property type="match status" value="1"/>
</dbReference>
<evidence type="ECO:0000256" key="5">
    <source>
        <dbReference type="ARBA" id="ARBA00023012"/>
    </source>
</evidence>
<dbReference type="Pfam" id="PF13185">
    <property type="entry name" value="GAF_2"/>
    <property type="match status" value="2"/>
</dbReference>
<dbReference type="AlphaFoldDB" id="A0A8T4GB00"/>
<protein>
    <recommendedName>
        <fullName evidence="2">histidine kinase</fullName>
        <ecNumber evidence="2">2.7.13.3</ecNumber>
    </recommendedName>
</protein>
<dbReference type="InterPro" id="IPR003018">
    <property type="entry name" value="GAF"/>
</dbReference>
<dbReference type="InterPro" id="IPR005467">
    <property type="entry name" value="His_kinase_dom"/>
</dbReference>
<dbReference type="InterPro" id="IPR000014">
    <property type="entry name" value="PAS"/>
</dbReference>
<dbReference type="PROSITE" id="PS50112">
    <property type="entry name" value="PAS"/>
    <property type="match status" value="1"/>
</dbReference>
<dbReference type="CDD" id="cd00075">
    <property type="entry name" value="HATPase"/>
    <property type="match status" value="1"/>
</dbReference>
<feature type="modified residue" description="4-aspartylphosphate" evidence="6">
    <location>
        <position position="60"/>
    </location>
</feature>
<dbReference type="Gene3D" id="3.30.450.40">
    <property type="match status" value="2"/>
</dbReference>
<dbReference type="InterPro" id="IPR000700">
    <property type="entry name" value="PAS-assoc_C"/>
</dbReference>
<dbReference type="Pfam" id="PF00512">
    <property type="entry name" value="HisKA"/>
    <property type="match status" value="1"/>
</dbReference>